<dbReference type="Gene3D" id="2.60.40.4300">
    <property type="match status" value="5"/>
</dbReference>
<evidence type="ECO:0000313" key="5">
    <source>
        <dbReference type="EMBL" id="MCZ3845329.1"/>
    </source>
</evidence>
<feature type="region of interest" description="Disordered" evidence="2">
    <location>
        <begin position="61"/>
        <end position="145"/>
    </location>
</feature>
<dbReference type="RefSeq" id="WP_269255662.1">
    <property type="nucleotide sequence ID" value="NZ_JAKHLF010000014.1"/>
</dbReference>
<keyword evidence="1" id="KW-0732">Signal</keyword>
<dbReference type="InterPro" id="IPR005877">
    <property type="entry name" value="YSIRK_signal_dom"/>
</dbReference>
<sequence length="2144" mass="233509">MGVSRNNFKNKMKQMAEQKPRFGFRKFSVGLASALIATVFYFGAMPSSVKADVQAETETDTKTVSQIDQQNKKTNNQNSSKTANMSNQQVASMHATTTTQNENGGVDQAASSTTNRDESSVKQEAVSADKTKGEAKDAKSISTTDQTTAAKKLEQTKLNSVATTNGVSSNDTQEQNGVYFDNNTFDGKTSKHTLNISYSAQAGDVISVHIPFKGIWGQQDGDTQLPPTVASVNVDSNNQGATIKITMNATSTFHVSFHLYDLQTTNVTGIDPSLYNITQADVGPHTYQVTWEVNGKEQTPADFVYDVEPSLSINPVKRVGGTNAVKMGTDHTYSVDLSNQIGINNYNRVPKDFNAGSVITIPVASNFELNKAATDALNTLNDGTEITQDGVGKDIIITIPEGKGVDLNQTSVAPYYFVGHFNGDQPDQDTKAYTPTGAVISATVNYSDTYSKTASNGTFVDILLGKTTEDEVKKAASKPAEQQSTQEKEQIKSIYGDVTTTSTPKRDSQVLMLDHENDDLIGSFGYSVNSSDSFTNGSAQFSFTFSSNQHVYKVTTPESAGMFLSGVKTYQYRIVRADNTVQTGQVNANEDIVNTDSSPIVSLTFTPDQLLTGANVTGDQVFKFYGKITTASGSQAGDKLDSSFSLNGTVDNHNYTSSSELHQTVGQQTSTLQLQSTGTMTVAPGGQIGYLYTTLGNSSVTKLGTVYEPTIYYVMPKGISAQKLSGLYVQNFQGVVPKISEFKNSDGSYTVKVDYKGTGFTYDFANQEKDDEGQPKLLGFWIQALPDAAKGSYDIKAYIDTTTPMDKTTNPASSDDVKKLLGLTNDNQLYDLGSFTAKVGLGDSETGVTLSAGPDGIWRQRVQATNKKGENLQFAYSVINTSSKELSNNHIILSLPSGQGGYVGSQHPDKYGRTMTFRLTGPIQLPDDLKNAEVKYSTQDFNFNGNMSDISDLSSFVSAAQVTDWNIIKTIEIYLPTIAANSQSGRIILNGQDTTAEGDFNGIGFLANGLYSDSMAPQIVTQINSKANPNEQIAATIRINRLVKVPVKLVKADGTKIEIPSMEKEYNPNDSSLIISQDYPQANIPADLITANVQPGYSINGPVFTNGSGSNLSWGVTVSTTGGQEIDFYVESKKITVSGKTPDGPKTPDTPLPDNPNMNYPEHVDKQALYKEVTRTINVYNKDKQLVGSKTETLKLYRTATVNEATGKVEEYSKWQMVTPTTSGWDKYLFGQVQSGDLIKVEVTDEDGRKLTTDPVSGETIPATEMSADNIQSPIIKQTDSEGNSVYGVKEVSVDDLINTINQKQTAGDTADITVNEIVNVSVGPAQVTLHVYWVDTQTPDTSSDSKDGFKLVQKQDVTDYPGTKATLDKLPENYDYADGQDQVTEITNNGQDVVIRLKHKISTNTETKTITRTINITKPGEETKTTKQSVTFSKTDSTDLVTNQPTEGKWTRTSDSDQFTGLTEDDLKVDHYTTKISKNGQADDSATAIPTETVTAGSSDETFDVTYAPIKKSETVYWVDTETKDSAGQEGYKVVASELVSEQLEGSIYQLTKSTPENYVLADGQADIKSVTVDGNNVIIKLKHRTNKVPETRTVTRVVYVTKPNATKASRVVNTAIEFTRDNVVDAVNGQIEHGDWDPDSAVINGYTPTPQDHYKVVIHKGTPDGETVQSIDQINNATGDTPSDIYYVTYNPINKSETVYWLDTETQDPAGQKGLKVVQSEDTPSQIEDSSYTLTKKTPDNYVLADGQAPVTSVTVDGNNVYIMLKHGTTQGTEETKTVNRTIYEIKPDETEPTVKYNKTLTFTRTPTVDAVTPTKVVNEGTWVAKDNDTSWTAVTPDEVPHYKAVIHEGSADGNVVDSIAAKTDVDADTPNETYYVTYDPINKSEVVYWLDTETQDPAGQKGLKVVQSEDTPSQIEDSSYTLTKKTPTNYVLADDQVDIKSVTVDGNNVYIMLKHGTTQGTKETKTLTRIVYVTKPGENEPTKKYDKTITFTRTPTVDAVDHTKVIDSGTWTLESGSWDAFTPDKVDHYTPVIHKDSADGQEVNSIIAKTNVNADTPNETYYVTYNPIESSETIYWVDTQTPDTSDKGYGGYKVIQSENAGGQEGSTYTIKSKTPEDGYIPVGEVPTTVVLDGNDVIIKMK</sequence>
<feature type="compositionally biased region" description="Low complexity" evidence="2">
    <location>
        <begin position="72"/>
        <end position="82"/>
    </location>
</feature>
<feature type="domain" description="Mub B2-like" evidence="4">
    <location>
        <begin position="1589"/>
        <end position="1653"/>
    </location>
</feature>
<feature type="non-terminal residue" evidence="5">
    <location>
        <position position="2144"/>
    </location>
</feature>
<dbReference type="NCBIfam" id="TIGR01168">
    <property type="entry name" value="YSIRK_signal"/>
    <property type="match status" value="1"/>
</dbReference>
<evidence type="ECO:0000256" key="1">
    <source>
        <dbReference type="ARBA" id="ARBA00022729"/>
    </source>
</evidence>
<protein>
    <submittedName>
        <fullName evidence="5">YSIRK-type signal peptide-containing protein</fullName>
    </submittedName>
</protein>
<dbReference type="Pfam" id="PF17966">
    <property type="entry name" value="Muc_B2"/>
    <property type="match status" value="3"/>
</dbReference>
<reference evidence="5" key="1">
    <citation type="submission" date="2022-01" db="EMBL/GenBank/DDBJ databases">
        <title>VMRC isolate genome collection.</title>
        <authorList>
            <person name="France M."/>
            <person name="Rutt L."/>
            <person name="Humphrys M."/>
            <person name="Ravel J."/>
        </authorList>
    </citation>
    <scope>NUCLEOTIDE SEQUENCE</scope>
    <source>
        <strain evidence="5">C0127B5</strain>
    </source>
</reference>
<evidence type="ECO:0000259" key="3">
    <source>
        <dbReference type="Pfam" id="PF04650"/>
    </source>
</evidence>
<feature type="compositionally biased region" description="Basic and acidic residues" evidence="2">
    <location>
        <begin position="115"/>
        <end position="139"/>
    </location>
</feature>
<gene>
    <name evidence="5" type="ORF">L2422_07465</name>
</gene>
<dbReference type="InterPro" id="IPR041495">
    <property type="entry name" value="Mub_B2"/>
</dbReference>
<dbReference type="EMBL" id="JAKHLF010000014">
    <property type="protein sequence ID" value="MCZ3845329.1"/>
    <property type="molecule type" value="Genomic_DNA"/>
</dbReference>
<feature type="compositionally biased region" description="Polar residues" evidence="2">
    <location>
        <begin position="1437"/>
        <end position="1449"/>
    </location>
</feature>
<accession>A0AAP3M496</accession>
<dbReference type="Pfam" id="PF04650">
    <property type="entry name" value="YSIRK_signal"/>
    <property type="match status" value="1"/>
</dbReference>
<name>A0AAP3M496_9LACO</name>
<feature type="domain" description="YSIRK Gram-positive signal peptide" evidence="3">
    <location>
        <begin position="18"/>
        <end position="42"/>
    </location>
</feature>
<feature type="compositionally biased region" description="Polar residues" evidence="2">
    <location>
        <begin position="83"/>
        <end position="114"/>
    </location>
</feature>
<organism evidence="5 6">
    <name type="scientific">Lactobacillus mulieris</name>
    <dbReference type="NCBI Taxonomy" id="2508708"/>
    <lineage>
        <taxon>Bacteria</taxon>
        <taxon>Bacillati</taxon>
        <taxon>Bacillota</taxon>
        <taxon>Bacilli</taxon>
        <taxon>Lactobacillales</taxon>
        <taxon>Lactobacillaceae</taxon>
        <taxon>Lactobacillus</taxon>
    </lineage>
</organism>
<evidence type="ECO:0000313" key="6">
    <source>
        <dbReference type="Proteomes" id="UP001213015"/>
    </source>
</evidence>
<feature type="region of interest" description="Disordered" evidence="2">
    <location>
        <begin position="1437"/>
        <end position="1458"/>
    </location>
</feature>
<feature type="domain" description="Mub B2-like" evidence="4">
    <location>
        <begin position="1403"/>
        <end position="1510"/>
    </location>
</feature>
<evidence type="ECO:0000256" key="2">
    <source>
        <dbReference type="SAM" id="MobiDB-lite"/>
    </source>
</evidence>
<evidence type="ECO:0000259" key="4">
    <source>
        <dbReference type="Pfam" id="PF17966"/>
    </source>
</evidence>
<comment type="caution">
    <text evidence="5">The sequence shown here is derived from an EMBL/GenBank/DDBJ whole genome shotgun (WGS) entry which is preliminary data.</text>
</comment>
<dbReference type="Proteomes" id="UP001213015">
    <property type="component" value="Unassembled WGS sequence"/>
</dbReference>
<proteinExistence type="predicted"/>
<feature type="domain" description="Mub B2-like" evidence="4">
    <location>
        <begin position="1962"/>
        <end position="2070"/>
    </location>
</feature>
<feature type="region of interest" description="Disordered" evidence="2">
    <location>
        <begin position="1137"/>
        <end position="1157"/>
    </location>
</feature>